<protein>
    <submittedName>
        <fullName evidence="5">Translation initiation factor SUI1</fullName>
    </submittedName>
</protein>
<dbReference type="AlphaFoldDB" id="A0A0B5BC85"/>
<dbReference type="FunFam" id="3.30.780.10:FF:000002">
    <property type="entry name" value="Stress response translation initiation inhibitor"/>
    <property type="match status" value="1"/>
</dbReference>
<keyword evidence="2" id="KW-0810">Translation regulation</keyword>
<dbReference type="KEGG" id="gpi:GPICK_04140"/>
<dbReference type="Proteomes" id="UP000057609">
    <property type="component" value="Chromosome"/>
</dbReference>
<name>A0A0B5BC85_9BACT</name>
<dbReference type="InterPro" id="IPR005872">
    <property type="entry name" value="SUI1_arc_bac"/>
</dbReference>
<dbReference type="GO" id="GO:0006417">
    <property type="term" value="P:regulation of translation"/>
    <property type="evidence" value="ECO:0007669"/>
    <property type="project" value="UniProtKB-KW"/>
</dbReference>
<dbReference type="NCBIfam" id="NF005297">
    <property type="entry name" value="PRK06824.1"/>
    <property type="match status" value="1"/>
</dbReference>
<keyword evidence="6" id="KW-1185">Reference proteome</keyword>
<gene>
    <name evidence="5" type="ORF">GPICK_04140</name>
</gene>
<dbReference type="HOGENOM" id="CLU_082805_4_0_7"/>
<evidence type="ECO:0000256" key="1">
    <source>
        <dbReference type="ARBA" id="ARBA00005422"/>
    </source>
</evidence>
<dbReference type="CDD" id="cd11567">
    <property type="entry name" value="YciH_like"/>
    <property type="match status" value="1"/>
</dbReference>
<dbReference type="Gene3D" id="3.30.780.10">
    <property type="entry name" value="SUI1-like domain"/>
    <property type="match status" value="1"/>
</dbReference>
<dbReference type="InterPro" id="IPR036877">
    <property type="entry name" value="SUI1_dom_sf"/>
</dbReference>
<dbReference type="PIRSF" id="PIRSF037511">
    <property type="entry name" value="Transl_init_SUI1_pro"/>
    <property type="match status" value="1"/>
</dbReference>
<dbReference type="PANTHER" id="PTHR12789:SF0">
    <property type="entry name" value="DENSITY-REGULATED PROTEIN"/>
    <property type="match status" value="1"/>
</dbReference>
<dbReference type="GO" id="GO:0003729">
    <property type="term" value="F:mRNA binding"/>
    <property type="evidence" value="ECO:0007669"/>
    <property type="project" value="TreeGrafter"/>
</dbReference>
<dbReference type="Pfam" id="PF01253">
    <property type="entry name" value="SUI1"/>
    <property type="match status" value="1"/>
</dbReference>
<organism evidence="5 6">
    <name type="scientific">Geobacter pickeringii</name>
    <dbReference type="NCBI Taxonomy" id="345632"/>
    <lineage>
        <taxon>Bacteria</taxon>
        <taxon>Pseudomonadati</taxon>
        <taxon>Thermodesulfobacteriota</taxon>
        <taxon>Desulfuromonadia</taxon>
        <taxon>Geobacterales</taxon>
        <taxon>Geobacteraceae</taxon>
        <taxon>Geobacter</taxon>
    </lineage>
</organism>
<dbReference type="GO" id="GO:0003743">
    <property type="term" value="F:translation initiation factor activity"/>
    <property type="evidence" value="ECO:0007669"/>
    <property type="project" value="UniProtKB-KW"/>
</dbReference>
<dbReference type="PANTHER" id="PTHR12789">
    <property type="entry name" value="DENSITY-REGULATED PROTEIN HOMOLOG"/>
    <property type="match status" value="1"/>
</dbReference>
<dbReference type="RefSeq" id="WP_039740741.1">
    <property type="nucleotide sequence ID" value="NZ_CP009788.1"/>
</dbReference>
<dbReference type="InterPro" id="IPR001950">
    <property type="entry name" value="SUI1"/>
</dbReference>
<dbReference type="EMBL" id="CP009788">
    <property type="protein sequence ID" value="AJE02664.1"/>
    <property type="molecule type" value="Genomic_DNA"/>
</dbReference>
<dbReference type="STRING" id="345632.GPICK_04140"/>
<keyword evidence="5" id="KW-0396">Initiation factor</keyword>
<reference evidence="5 6" key="1">
    <citation type="journal article" date="2015" name="Genome Announc.">
        <title>Complete Genome of Geobacter pickeringii G13T, a Metal-Reducing Isolate from Sedimentary Kaolin Deposits.</title>
        <authorList>
            <person name="Badalamenti J.P."/>
            <person name="Bond D.R."/>
        </authorList>
    </citation>
    <scope>NUCLEOTIDE SEQUENCE [LARGE SCALE GENOMIC DNA]</scope>
    <source>
        <strain evidence="5 6">G13</strain>
    </source>
</reference>
<dbReference type="InterPro" id="IPR050318">
    <property type="entry name" value="DENR/SUI1_TIF"/>
</dbReference>
<evidence type="ECO:0000256" key="2">
    <source>
        <dbReference type="ARBA" id="ARBA00022845"/>
    </source>
</evidence>
<evidence type="ECO:0000313" key="6">
    <source>
        <dbReference type="Proteomes" id="UP000057609"/>
    </source>
</evidence>
<feature type="domain" description="SUI1" evidence="4">
    <location>
        <begin position="50"/>
        <end position="113"/>
    </location>
</feature>
<accession>A0A0B5BC85</accession>
<evidence type="ECO:0000256" key="3">
    <source>
        <dbReference type="ARBA" id="ARBA00022917"/>
    </source>
</evidence>
<dbReference type="GO" id="GO:0002188">
    <property type="term" value="P:translation reinitiation"/>
    <property type="evidence" value="ECO:0007669"/>
    <property type="project" value="TreeGrafter"/>
</dbReference>
<sequence length="121" mass="12690">MKKGVSSDAPLVWSSEHGRICPGCGKPAAACACARKPARPAVDGIVRVRRETKGRGGKTVTVVAGVPRDDGGIRELAGELKRRCGTGGTVKDGEIEIQGDHRDLIVAELEKRGYTVKRAGG</sequence>
<evidence type="ECO:0000259" key="4">
    <source>
        <dbReference type="PROSITE" id="PS50296"/>
    </source>
</evidence>
<proteinExistence type="inferred from homology"/>
<evidence type="ECO:0000313" key="5">
    <source>
        <dbReference type="EMBL" id="AJE02664.1"/>
    </source>
</evidence>
<keyword evidence="3" id="KW-0648">Protein biosynthesis</keyword>
<dbReference type="SUPFAM" id="SSF55159">
    <property type="entry name" value="eIF1-like"/>
    <property type="match status" value="1"/>
</dbReference>
<dbReference type="GO" id="GO:0001731">
    <property type="term" value="P:formation of translation preinitiation complex"/>
    <property type="evidence" value="ECO:0007669"/>
    <property type="project" value="TreeGrafter"/>
</dbReference>
<dbReference type="OrthoDB" id="9792915at2"/>
<comment type="similarity">
    <text evidence="1">Belongs to the SUI1 family.</text>
</comment>
<dbReference type="PROSITE" id="PS50296">
    <property type="entry name" value="SUI1"/>
    <property type="match status" value="1"/>
</dbReference>
<dbReference type="NCBIfam" id="TIGR01158">
    <property type="entry name" value="SUI1_rel"/>
    <property type="match status" value="1"/>
</dbReference>